<dbReference type="AlphaFoldDB" id="A0A351U249"/>
<name>A0A351U249_9BACT</name>
<protein>
    <submittedName>
        <fullName evidence="1">Uncharacterized protein</fullName>
    </submittedName>
</protein>
<dbReference type="EMBL" id="JAAYEE010000320">
    <property type="protein sequence ID" value="NLW36933.1"/>
    <property type="molecule type" value="Genomic_DNA"/>
</dbReference>
<organism evidence="1 2">
    <name type="scientific">Syntrophorhabdus aromaticivorans</name>
    <dbReference type="NCBI Taxonomy" id="328301"/>
    <lineage>
        <taxon>Bacteria</taxon>
        <taxon>Pseudomonadati</taxon>
        <taxon>Thermodesulfobacteriota</taxon>
        <taxon>Syntrophorhabdia</taxon>
        <taxon>Syntrophorhabdales</taxon>
        <taxon>Syntrophorhabdaceae</taxon>
        <taxon>Syntrophorhabdus</taxon>
    </lineage>
</organism>
<dbReference type="Proteomes" id="UP000777265">
    <property type="component" value="Unassembled WGS sequence"/>
</dbReference>
<dbReference type="STRING" id="909663.GCA_000512235_01361"/>
<accession>A0A351U249</accession>
<proteinExistence type="predicted"/>
<comment type="caution">
    <text evidence="1">The sequence shown here is derived from an EMBL/GenBank/DDBJ whole genome shotgun (WGS) entry which is preliminary data.</text>
</comment>
<gene>
    <name evidence="1" type="ORF">GXY80_15880</name>
</gene>
<sequence length="63" mass="6856">MAERLLQYYKHVADEIGVDGKMKLAMETKISSMSAATAPDSPENIALFKKAVEKITGKPAPSF</sequence>
<reference evidence="1" key="1">
    <citation type="journal article" date="2020" name="Biotechnol. Biofuels">
        <title>New insights from the biogas microbiome by comprehensive genome-resolved metagenomics of nearly 1600 species originating from multiple anaerobic digesters.</title>
        <authorList>
            <person name="Campanaro S."/>
            <person name="Treu L."/>
            <person name="Rodriguez-R L.M."/>
            <person name="Kovalovszki A."/>
            <person name="Ziels R.M."/>
            <person name="Maus I."/>
            <person name="Zhu X."/>
            <person name="Kougias P.G."/>
            <person name="Basile A."/>
            <person name="Luo G."/>
            <person name="Schluter A."/>
            <person name="Konstantinidis K.T."/>
            <person name="Angelidaki I."/>
        </authorList>
    </citation>
    <scope>NUCLEOTIDE SEQUENCE</scope>
    <source>
        <strain evidence="1">AS06rmzACSIP_7</strain>
    </source>
</reference>
<reference evidence="1" key="2">
    <citation type="submission" date="2020-01" db="EMBL/GenBank/DDBJ databases">
        <authorList>
            <person name="Campanaro S."/>
        </authorList>
    </citation>
    <scope>NUCLEOTIDE SEQUENCE</scope>
    <source>
        <strain evidence="1">AS06rmzACSIP_7</strain>
    </source>
</reference>
<evidence type="ECO:0000313" key="1">
    <source>
        <dbReference type="EMBL" id="NLW36933.1"/>
    </source>
</evidence>
<evidence type="ECO:0000313" key="2">
    <source>
        <dbReference type="Proteomes" id="UP000777265"/>
    </source>
</evidence>